<dbReference type="OrthoDB" id="6712406at2"/>
<dbReference type="STRING" id="34027.SAMN05421829_11621"/>
<keyword evidence="1" id="KW-0472">Membrane</keyword>
<dbReference type="Proteomes" id="UP000186819">
    <property type="component" value="Unassembled WGS sequence"/>
</dbReference>
<protein>
    <submittedName>
        <fullName evidence="2">Uncharacterized protein</fullName>
    </submittedName>
</protein>
<sequence length="118" mass="12870">MGIVNFLVEVSIPVVIGFAVSRYLQEVTTRLLCDLCGTYDRSEFWVRVNAIMITGIPLILALAFGRSSNPGAAIDVVARHALMMTALGIVVSVAVVARMIMRNLPDPATRRELLEIAQ</sequence>
<keyword evidence="3" id="KW-1185">Reference proteome</keyword>
<feature type="transmembrane region" description="Helical" evidence="1">
    <location>
        <begin position="6"/>
        <end position="24"/>
    </location>
</feature>
<dbReference type="RefSeq" id="WP_076603809.1">
    <property type="nucleotide sequence ID" value="NZ_FTMD01000016.1"/>
</dbReference>
<reference evidence="3" key="1">
    <citation type="submission" date="2017-01" db="EMBL/GenBank/DDBJ databases">
        <authorList>
            <person name="Varghese N."/>
            <person name="Submissions S."/>
        </authorList>
    </citation>
    <scope>NUCLEOTIDE SEQUENCE [LARGE SCALE GENOMIC DNA]</scope>
    <source>
        <strain evidence="3">ATCC 51758</strain>
    </source>
</reference>
<dbReference type="AlphaFoldDB" id="A0A1N7B2R2"/>
<feature type="transmembrane region" description="Helical" evidence="1">
    <location>
        <begin position="77"/>
        <end position="101"/>
    </location>
</feature>
<keyword evidence="1" id="KW-0812">Transmembrane</keyword>
<dbReference type="EMBL" id="FTMD01000016">
    <property type="protein sequence ID" value="SIR45630.1"/>
    <property type="molecule type" value="Genomic_DNA"/>
</dbReference>
<proteinExistence type="predicted"/>
<name>A0A1N7B2R2_9RHOO</name>
<organism evidence="2 3">
    <name type="scientific">Aromatoleum tolulyticum</name>
    <dbReference type="NCBI Taxonomy" id="34027"/>
    <lineage>
        <taxon>Bacteria</taxon>
        <taxon>Pseudomonadati</taxon>
        <taxon>Pseudomonadota</taxon>
        <taxon>Betaproteobacteria</taxon>
        <taxon>Rhodocyclales</taxon>
        <taxon>Rhodocyclaceae</taxon>
        <taxon>Aromatoleum</taxon>
    </lineage>
</organism>
<gene>
    <name evidence="2" type="ORF">SAMN05421829_11621</name>
</gene>
<feature type="transmembrane region" description="Helical" evidence="1">
    <location>
        <begin position="44"/>
        <end position="65"/>
    </location>
</feature>
<accession>A0A1N7B2R2</accession>
<evidence type="ECO:0000313" key="3">
    <source>
        <dbReference type="Proteomes" id="UP000186819"/>
    </source>
</evidence>
<evidence type="ECO:0000313" key="2">
    <source>
        <dbReference type="EMBL" id="SIR45630.1"/>
    </source>
</evidence>
<keyword evidence="1" id="KW-1133">Transmembrane helix</keyword>
<evidence type="ECO:0000256" key="1">
    <source>
        <dbReference type="SAM" id="Phobius"/>
    </source>
</evidence>